<feature type="domain" description="Glycosyl transferase family 25" evidence="1">
    <location>
        <begin position="4"/>
        <end position="116"/>
    </location>
</feature>
<evidence type="ECO:0000313" key="2">
    <source>
        <dbReference type="EMBL" id="MDA4846876.1"/>
    </source>
</evidence>
<name>A0ABT4VQ93_9HYPH</name>
<dbReference type="Pfam" id="PF01755">
    <property type="entry name" value="Glyco_transf_25"/>
    <property type="match status" value="1"/>
</dbReference>
<sequence length="245" mass="27402">MQKRAFIIHLARATGRRPFVDELVRACPVQAEIVDGVDGSTLAQDRIDNVYSPRLHQPHYPFRLRPAEIGCFLSHRKSWRRIVDEDLDYGLIFEDDAALDAAIAEPAIAFAENHIANAGYIQMPVRSLPGEAELSSESAGFRLLSPQVTPLRLSGQLISKAAARRLLYLTEVFDRPVDTLLQMHWITGIRPLVVTPSGLSDHTQAAGGSTIASGKSVFERVSREIRRFAYRRKIERLSRNHKAPA</sequence>
<dbReference type="InterPro" id="IPR002654">
    <property type="entry name" value="Glyco_trans_25"/>
</dbReference>
<reference evidence="2" key="1">
    <citation type="submission" date="2022-11" db="EMBL/GenBank/DDBJ databases">
        <title>Hoeflea poritis sp. nov., isolated from scleractinian coral Porites lutea.</title>
        <authorList>
            <person name="Zhang G."/>
            <person name="Wei Q."/>
            <person name="Cai L."/>
        </authorList>
    </citation>
    <scope>NUCLEOTIDE SEQUENCE</scope>
    <source>
        <strain evidence="2">E7-10</strain>
    </source>
</reference>
<proteinExistence type="predicted"/>
<protein>
    <submittedName>
        <fullName evidence="2">Glycosyltransferase family 25 protein</fullName>
    </submittedName>
</protein>
<dbReference type="Proteomes" id="UP001148313">
    <property type="component" value="Unassembled WGS sequence"/>
</dbReference>
<keyword evidence="3" id="KW-1185">Reference proteome</keyword>
<comment type="caution">
    <text evidence="2">The sequence shown here is derived from an EMBL/GenBank/DDBJ whole genome shotgun (WGS) entry which is preliminary data.</text>
</comment>
<dbReference type="EMBL" id="JAPJZH010000010">
    <property type="protein sequence ID" value="MDA4846876.1"/>
    <property type="molecule type" value="Genomic_DNA"/>
</dbReference>
<dbReference type="CDD" id="cd06532">
    <property type="entry name" value="Glyco_transf_25"/>
    <property type="match status" value="1"/>
</dbReference>
<dbReference type="RefSeq" id="WP_271090677.1">
    <property type="nucleotide sequence ID" value="NZ_JAPJZH010000010.1"/>
</dbReference>
<evidence type="ECO:0000313" key="3">
    <source>
        <dbReference type="Proteomes" id="UP001148313"/>
    </source>
</evidence>
<accession>A0ABT4VQ93</accession>
<gene>
    <name evidence="2" type="ORF">OOZ53_16065</name>
</gene>
<evidence type="ECO:0000259" key="1">
    <source>
        <dbReference type="Pfam" id="PF01755"/>
    </source>
</evidence>
<organism evidence="2 3">
    <name type="scientific">Hoeflea poritis</name>
    <dbReference type="NCBI Taxonomy" id="2993659"/>
    <lineage>
        <taxon>Bacteria</taxon>
        <taxon>Pseudomonadati</taxon>
        <taxon>Pseudomonadota</taxon>
        <taxon>Alphaproteobacteria</taxon>
        <taxon>Hyphomicrobiales</taxon>
        <taxon>Rhizobiaceae</taxon>
        <taxon>Hoeflea</taxon>
    </lineage>
</organism>